<dbReference type="CDD" id="cd20691">
    <property type="entry name" value="CdiI_EC536-like"/>
    <property type="match status" value="1"/>
</dbReference>
<dbReference type="InterPro" id="IPR040547">
    <property type="entry name" value="CdiI"/>
</dbReference>
<reference evidence="1 2" key="1">
    <citation type="submission" date="2020-07" db="EMBL/GenBank/DDBJ databases">
        <title>Genomic analyses of the natural microbiome of Caenorhabditis elegans.</title>
        <authorList>
            <person name="Samuel B."/>
        </authorList>
    </citation>
    <scope>NUCLEOTIDE SEQUENCE [LARGE SCALE GENOMIC DNA]</scope>
    <source>
        <strain evidence="1 2">BIGb0408</strain>
    </source>
</reference>
<evidence type="ECO:0000313" key="1">
    <source>
        <dbReference type="EMBL" id="NYH71800.1"/>
    </source>
</evidence>
<dbReference type="RefSeq" id="WP_179537649.1">
    <property type="nucleotide sequence ID" value="NZ_JACBYV010000001.1"/>
</dbReference>
<keyword evidence="2" id="KW-1185">Reference proteome</keyword>
<name>A0A7Y9XI40_9GAMM</name>
<gene>
    <name evidence="1" type="ORF">FHR27_000410</name>
</gene>
<accession>A0A7Y9XI40</accession>
<dbReference type="AlphaFoldDB" id="A0A7Y9XI40"/>
<evidence type="ECO:0000313" key="2">
    <source>
        <dbReference type="Proteomes" id="UP000578688"/>
    </source>
</evidence>
<sequence>MKKTFRQIDESNGFKWEVEPDSDESALESWHRSILDTPINELEIGDLCRSVRQDMYTSELLPVVVRELDKEVLVGFLDDAELLKGTSKLSEAVWAKNLQLTQKMLNILQRDKELIAAEPRAVEYVEYAQALERKLLAALNGKRKRGQIYF</sequence>
<dbReference type="EMBL" id="JACBYV010000001">
    <property type="protein sequence ID" value="NYH71800.1"/>
    <property type="molecule type" value="Genomic_DNA"/>
</dbReference>
<dbReference type="Proteomes" id="UP000578688">
    <property type="component" value="Unassembled WGS sequence"/>
</dbReference>
<proteinExistence type="predicted"/>
<organism evidence="1 2">
    <name type="scientific">Phytopseudomonas flavescens</name>
    <dbReference type="NCBI Taxonomy" id="29435"/>
    <lineage>
        <taxon>Bacteria</taxon>
        <taxon>Pseudomonadati</taxon>
        <taxon>Pseudomonadota</taxon>
        <taxon>Gammaproteobacteria</taxon>
        <taxon>Pseudomonadales</taxon>
        <taxon>Pseudomonadaceae</taxon>
        <taxon>Phytopseudomonas</taxon>
    </lineage>
</organism>
<comment type="caution">
    <text evidence="1">The sequence shown here is derived from an EMBL/GenBank/DDBJ whole genome shotgun (WGS) entry which is preliminary data.</text>
</comment>
<protein>
    <submittedName>
        <fullName evidence="1">Uncharacterized protein</fullName>
    </submittedName>
</protein>
<dbReference type="Pfam" id="PF18616">
    <property type="entry name" value="CdiI_3"/>
    <property type="match status" value="1"/>
</dbReference>